<protein>
    <submittedName>
        <fullName evidence="1">Histidine phosphatase family protein</fullName>
    </submittedName>
</protein>
<evidence type="ECO:0000313" key="2">
    <source>
        <dbReference type="Proteomes" id="UP001154265"/>
    </source>
</evidence>
<gene>
    <name evidence="1" type="ORF">L3556_14660</name>
</gene>
<dbReference type="SUPFAM" id="SSF53254">
    <property type="entry name" value="Phosphoglycerate mutase-like"/>
    <property type="match status" value="1"/>
</dbReference>
<dbReference type="InterPro" id="IPR013078">
    <property type="entry name" value="His_Pase_superF_clade-1"/>
</dbReference>
<keyword evidence="2" id="KW-1185">Reference proteome</keyword>
<dbReference type="Gene3D" id="3.40.50.1240">
    <property type="entry name" value="Phosphoglycerate mutase-like"/>
    <property type="match status" value="1"/>
</dbReference>
<reference evidence="1" key="1">
    <citation type="journal article" date="2022" name="Genome Biol. Evol.">
        <title>A New Gene Family Diagnostic for Intracellular Biomineralization of Amorphous Ca Carbonates by Cyanobacteria.</title>
        <authorList>
            <person name="Benzerara K."/>
            <person name="Duprat E."/>
            <person name="Bitard-Feildel T."/>
            <person name="Caumes G."/>
            <person name="Cassier-Chauvat C."/>
            <person name="Chauvat F."/>
            <person name="Dezi M."/>
            <person name="Diop S.I."/>
            <person name="Gaschignard G."/>
            <person name="Gorgen S."/>
            <person name="Gugger M."/>
            <person name="Lopez-Garcia P."/>
            <person name="Millet M."/>
            <person name="Skouri-Panet F."/>
            <person name="Moreira D."/>
            <person name="Callebaut I."/>
        </authorList>
    </citation>
    <scope>NUCLEOTIDE SEQUENCE</scope>
    <source>
        <strain evidence="1">G9</strain>
    </source>
</reference>
<proteinExistence type="predicted"/>
<dbReference type="RefSeq" id="WP_277868086.1">
    <property type="nucleotide sequence ID" value="NZ_JAKKUT010000008.1"/>
</dbReference>
<dbReference type="InterPro" id="IPR050275">
    <property type="entry name" value="PGM_Phosphatase"/>
</dbReference>
<evidence type="ECO:0000313" key="1">
    <source>
        <dbReference type="EMBL" id="MDG2992161.1"/>
    </source>
</evidence>
<organism evidence="1 2">
    <name type="scientific">Candidatus Synechococcus calcipolaris G9</name>
    <dbReference type="NCBI Taxonomy" id="1497997"/>
    <lineage>
        <taxon>Bacteria</taxon>
        <taxon>Bacillati</taxon>
        <taxon>Cyanobacteriota</taxon>
        <taxon>Cyanophyceae</taxon>
        <taxon>Synechococcales</taxon>
        <taxon>Synechococcaceae</taxon>
        <taxon>Synechococcus</taxon>
    </lineage>
</organism>
<dbReference type="InterPro" id="IPR029033">
    <property type="entry name" value="His_PPase_superfam"/>
</dbReference>
<dbReference type="SMART" id="SM00855">
    <property type="entry name" value="PGAM"/>
    <property type="match status" value="1"/>
</dbReference>
<dbReference type="PROSITE" id="PS00175">
    <property type="entry name" value="PG_MUTASE"/>
    <property type="match status" value="1"/>
</dbReference>
<comment type="caution">
    <text evidence="1">The sequence shown here is derived from an EMBL/GenBank/DDBJ whole genome shotgun (WGS) entry which is preliminary data.</text>
</comment>
<sequence length="215" mass="24282">MRLILIRHGEAQGNGEGQMLGHRDVALTDRGHNQAIALGEYLGQRTPPNYIYTSPLQRCRQTAEGLSKQLSLAPEIRIAPDLIELDQGIFTGLTWPEAKNQYPDFCHRLETQSELESIPGAESLEQGIRRTQEFWQNIFATHTPLDCLWLISHGGILQCLISTLLGCDRLWGISIPPGAWFDISVELDQDQFHSISHRHNPMAQRIHRFNASLPS</sequence>
<dbReference type="PANTHER" id="PTHR48100">
    <property type="entry name" value="BROAD-SPECIFICITY PHOSPHATASE YOR283W-RELATED"/>
    <property type="match status" value="1"/>
</dbReference>
<dbReference type="Proteomes" id="UP001154265">
    <property type="component" value="Unassembled WGS sequence"/>
</dbReference>
<dbReference type="CDD" id="cd07067">
    <property type="entry name" value="HP_PGM_like"/>
    <property type="match status" value="1"/>
</dbReference>
<name>A0ABT6F303_9SYNE</name>
<dbReference type="Pfam" id="PF00300">
    <property type="entry name" value="His_Phos_1"/>
    <property type="match status" value="1"/>
</dbReference>
<reference evidence="1" key="2">
    <citation type="submission" date="2022-01" db="EMBL/GenBank/DDBJ databases">
        <authorList>
            <person name="Zivanovic Y."/>
            <person name="Moreira D."/>
            <person name="Lopez-Garcia P."/>
        </authorList>
    </citation>
    <scope>NUCLEOTIDE SEQUENCE</scope>
    <source>
        <strain evidence="1">G9</strain>
    </source>
</reference>
<accession>A0ABT6F303</accession>
<dbReference type="EMBL" id="JAKKUT010000008">
    <property type="protein sequence ID" value="MDG2992161.1"/>
    <property type="molecule type" value="Genomic_DNA"/>
</dbReference>
<dbReference type="InterPro" id="IPR001345">
    <property type="entry name" value="PG/BPGM_mutase_AS"/>
</dbReference>